<dbReference type="InterPro" id="IPR051098">
    <property type="entry name" value="NeuroDiff_E-box_TFs"/>
</dbReference>
<evidence type="ECO:0000256" key="1">
    <source>
        <dbReference type="ARBA" id="ARBA00004123"/>
    </source>
</evidence>
<evidence type="ECO:0000256" key="2">
    <source>
        <dbReference type="ARBA" id="ARBA00023015"/>
    </source>
</evidence>
<dbReference type="InterPro" id="IPR011598">
    <property type="entry name" value="bHLH_dom"/>
</dbReference>
<organism evidence="7 8">
    <name type="scientific">Protopolystoma xenopodis</name>
    <dbReference type="NCBI Taxonomy" id="117903"/>
    <lineage>
        <taxon>Eukaryota</taxon>
        <taxon>Metazoa</taxon>
        <taxon>Spiralia</taxon>
        <taxon>Lophotrochozoa</taxon>
        <taxon>Platyhelminthes</taxon>
        <taxon>Monogenea</taxon>
        <taxon>Polyopisthocotylea</taxon>
        <taxon>Polystomatidea</taxon>
        <taxon>Polystomatidae</taxon>
        <taxon>Protopolystoma</taxon>
    </lineage>
</organism>
<dbReference type="CDD" id="cd11420">
    <property type="entry name" value="bHLH_E-protein"/>
    <property type="match status" value="1"/>
</dbReference>
<dbReference type="PANTHER" id="PTHR11793:SF13">
    <property type="entry name" value="PROTEIN DAUGHTERLESS"/>
    <property type="match status" value="1"/>
</dbReference>
<dbReference type="SMART" id="SM00353">
    <property type="entry name" value="HLH"/>
    <property type="match status" value="1"/>
</dbReference>
<dbReference type="GO" id="GO:0000978">
    <property type="term" value="F:RNA polymerase II cis-regulatory region sequence-specific DNA binding"/>
    <property type="evidence" value="ECO:0007669"/>
    <property type="project" value="TreeGrafter"/>
</dbReference>
<protein>
    <recommendedName>
        <fullName evidence="6">BHLH domain-containing protein</fullName>
    </recommendedName>
</protein>
<evidence type="ECO:0000313" key="7">
    <source>
        <dbReference type="EMBL" id="VEL15491.1"/>
    </source>
</evidence>
<dbReference type="SUPFAM" id="SSF47459">
    <property type="entry name" value="HLH, helix-loop-helix DNA-binding domain"/>
    <property type="match status" value="1"/>
</dbReference>
<dbReference type="GO" id="GO:0000785">
    <property type="term" value="C:chromatin"/>
    <property type="evidence" value="ECO:0007669"/>
    <property type="project" value="TreeGrafter"/>
</dbReference>
<dbReference type="PROSITE" id="PS50888">
    <property type="entry name" value="BHLH"/>
    <property type="match status" value="1"/>
</dbReference>
<keyword evidence="5" id="KW-0539">Nucleus</keyword>
<dbReference type="OrthoDB" id="10034090at2759"/>
<dbReference type="GO" id="GO:0005634">
    <property type="term" value="C:nucleus"/>
    <property type="evidence" value="ECO:0007669"/>
    <property type="project" value="UniProtKB-SubCell"/>
</dbReference>
<comment type="subcellular location">
    <subcellularLocation>
        <location evidence="1">Nucleus</location>
    </subcellularLocation>
</comment>
<reference evidence="7" key="1">
    <citation type="submission" date="2018-11" db="EMBL/GenBank/DDBJ databases">
        <authorList>
            <consortium name="Pathogen Informatics"/>
        </authorList>
    </citation>
    <scope>NUCLEOTIDE SEQUENCE</scope>
</reference>
<gene>
    <name evidence="7" type="ORF">PXEA_LOCUS8931</name>
</gene>
<evidence type="ECO:0000313" key="8">
    <source>
        <dbReference type="Proteomes" id="UP000784294"/>
    </source>
</evidence>
<evidence type="ECO:0000259" key="6">
    <source>
        <dbReference type="PROSITE" id="PS50888"/>
    </source>
</evidence>
<evidence type="ECO:0000256" key="5">
    <source>
        <dbReference type="ARBA" id="ARBA00023242"/>
    </source>
</evidence>
<keyword evidence="3" id="KW-0238">DNA-binding</keyword>
<accession>A0A448WMW8</accession>
<dbReference type="GO" id="GO:0000981">
    <property type="term" value="F:DNA-binding transcription factor activity, RNA polymerase II-specific"/>
    <property type="evidence" value="ECO:0007669"/>
    <property type="project" value="TreeGrafter"/>
</dbReference>
<evidence type="ECO:0000256" key="4">
    <source>
        <dbReference type="ARBA" id="ARBA00023163"/>
    </source>
</evidence>
<evidence type="ECO:0000256" key="3">
    <source>
        <dbReference type="ARBA" id="ARBA00023125"/>
    </source>
</evidence>
<comment type="caution">
    <text evidence="7">The sequence shown here is derived from an EMBL/GenBank/DDBJ whole genome shotgun (WGS) entry which is preliminary data.</text>
</comment>
<sequence>MHAPEYMHAPPAISLLGTPFLNSACSLGTSRIRVRDINDAFKELGRMCSMHLNSERPQTKLTILQQAVSLITSLEQQVRGQLNVLPY</sequence>
<dbReference type="GO" id="GO:0046983">
    <property type="term" value="F:protein dimerization activity"/>
    <property type="evidence" value="ECO:0007669"/>
    <property type="project" value="InterPro"/>
</dbReference>
<dbReference type="GO" id="GO:0005667">
    <property type="term" value="C:transcription regulator complex"/>
    <property type="evidence" value="ECO:0007669"/>
    <property type="project" value="TreeGrafter"/>
</dbReference>
<dbReference type="AlphaFoldDB" id="A0A448WMW8"/>
<feature type="domain" description="BHLH" evidence="6">
    <location>
        <begin position="21"/>
        <end position="74"/>
    </location>
</feature>
<dbReference type="InterPro" id="IPR036638">
    <property type="entry name" value="HLH_DNA-bd_sf"/>
</dbReference>
<dbReference type="EMBL" id="CAAALY010024777">
    <property type="protein sequence ID" value="VEL15491.1"/>
    <property type="molecule type" value="Genomic_DNA"/>
</dbReference>
<dbReference type="Pfam" id="PF00010">
    <property type="entry name" value="HLH"/>
    <property type="match status" value="1"/>
</dbReference>
<proteinExistence type="predicted"/>
<dbReference type="Gene3D" id="4.10.280.10">
    <property type="entry name" value="Helix-loop-helix DNA-binding domain"/>
    <property type="match status" value="1"/>
</dbReference>
<keyword evidence="4" id="KW-0804">Transcription</keyword>
<dbReference type="Proteomes" id="UP000784294">
    <property type="component" value="Unassembled WGS sequence"/>
</dbReference>
<name>A0A448WMW8_9PLAT</name>
<keyword evidence="2" id="KW-0805">Transcription regulation</keyword>
<dbReference type="PANTHER" id="PTHR11793">
    <property type="entry name" value="BASIC HELIX-LOOP-HELIX TRANSCRIPTION FACTOR"/>
    <property type="match status" value="1"/>
</dbReference>
<keyword evidence="8" id="KW-1185">Reference proteome</keyword>